<name>A0ABY8LE48_9RHOB</name>
<dbReference type="RefSeq" id="WP_279966514.1">
    <property type="nucleotide sequence ID" value="NZ_CP122537.1"/>
</dbReference>
<sequence length="294" mass="31996">MRLAGDIERRLPIHARSQRAIRQKMLSLREVGRGTASERVGRLAARAGMLTREALASQCAAYRLALGALGLDPPEDVRAVMRKANSTAFATPLSDGTDVALSDLEASADGAFVEIEGFVTAIEALRLADGKLVSRLVLRDPSSDATANAKAVIAHLPHAGVTFDAFLRANGSFNAASALFDGQPAVEIDALSLEALGRASWRIAFLRLADRWFGPQPAEITPGMEPEPVHELKRQLEDDRERLRDCRDAADIEDSWNDYDNLRTAWEIAMEEADALRGELEACLHALNESIPFA</sequence>
<proteinExistence type="predicted"/>
<protein>
    <submittedName>
        <fullName evidence="1">Uncharacterized protein</fullName>
    </submittedName>
</protein>
<evidence type="ECO:0000313" key="1">
    <source>
        <dbReference type="EMBL" id="WGH79598.1"/>
    </source>
</evidence>
<evidence type="ECO:0000313" key="2">
    <source>
        <dbReference type="Proteomes" id="UP001243420"/>
    </source>
</evidence>
<keyword evidence="2" id="KW-1185">Reference proteome</keyword>
<gene>
    <name evidence="1" type="ORF">P8627_04865</name>
</gene>
<organism evidence="1 2">
    <name type="scientific">Jannaschia ovalis</name>
    <dbReference type="NCBI Taxonomy" id="3038773"/>
    <lineage>
        <taxon>Bacteria</taxon>
        <taxon>Pseudomonadati</taxon>
        <taxon>Pseudomonadota</taxon>
        <taxon>Alphaproteobacteria</taxon>
        <taxon>Rhodobacterales</taxon>
        <taxon>Roseobacteraceae</taxon>
        <taxon>Jannaschia</taxon>
    </lineage>
</organism>
<dbReference type="EMBL" id="CP122537">
    <property type="protein sequence ID" value="WGH79598.1"/>
    <property type="molecule type" value="Genomic_DNA"/>
</dbReference>
<accession>A0ABY8LE48</accession>
<reference evidence="1 2" key="1">
    <citation type="submission" date="2023-04" db="EMBL/GenBank/DDBJ databases">
        <title>Jannaschia ovalis sp. nov., a marine bacterium isolated from sea tidal flat.</title>
        <authorList>
            <person name="Kwon D.Y."/>
            <person name="Kim J.-J."/>
        </authorList>
    </citation>
    <scope>NUCLEOTIDE SEQUENCE [LARGE SCALE GENOMIC DNA]</scope>
    <source>
        <strain evidence="1 2">GRR-S6-38</strain>
    </source>
</reference>
<dbReference type="Proteomes" id="UP001243420">
    <property type="component" value="Chromosome"/>
</dbReference>